<evidence type="ECO:0000313" key="1">
    <source>
        <dbReference type="EMBL" id="MEX1665822.1"/>
    </source>
</evidence>
<name>A0ABV3TW54_9GAMM</name>
<dbReference type="RefSeq" id="WP_368375918.1">
    <property type="nucleotide sequence ID" value="NZ_JBFRYB010000001.1"/>
</dbReference>
<sequence length="108" mass="11728">MLVASYLVGFDSKDTVRHLAVDNILPEQLQCLEIHLCSRGYGADGVSDIVDLMLLFPDAAAPCNIICLPSIPSNVVSHLLAGKSLQVMDFANGRKLSLLYPIDQQRCA</sequence>
<gene>
    <name evidence="1" type="ORF">AB4875_10000</name>
</gene>
<dbReference type="Proteomes" id="UP001557484">
    <property type="component" value="Unassembled WGS sequence"/>
</dbReference>
<evidence type="ECO:0000313" key="2">
    <source>
        <dbReference type="Proteomes" id="UP001557484"/>
    </source>
</evidence>
<organism evidence="1 2">
    <name type="scientific">Zhongshania arctica</name>
    <dbReference type="NCBI Taxonomy" id="3238302"/>
    <lineage>
        <taxon>Bacteria</taxon>
        <taxon>Pseudomonadati</taxon>
        <taxon>Pseudomonadota</taxon>
        <taxon>Gammaproteobacteria</taxon>
        <taxon>Cellvibrionales</taxon>
        <taxon>Spongiibacteraceae</taxon>
        <taxon>Zhongshania</taxon>
    </lineage>
</organism>
<dbReference type="EMBL" id="JBFRYB010000001">
    <property type="protein sequence ID" value="MEX1665822.1"/>
    <property type="molecule type" value="Genomic_DNA"/>
</dbReference>
<accession>A0ABV3TW54</accession>
<protein>
    <submittedName>
        <fullName evidence="1">Uncharacterized protein</fullName>
    </submittedName>
</protein>
<proteinExistence type="predicted"/>
<reference evidence="1 2" key="1">
    <citation type="journal article" date="2011" name="Int. J. Syst. Evol. Microbiol.">
        <title>Zhongshania antarctica gen. nov., sp. nov. and Zhongshania guokunii sp. nov., gammaproteobacteria respectively isolated from coastal attached (fast) ice and surface seawater of the Antarctic.</title>
        <authorList>
            <person name="Li H.J."/>
            <person name="Zhang X.Y."/>
            <person name="Chen C.X."/>
            <person name="Zhang Y.J."/>
            <person name="Gao Z.M."/>
            <person name="Yu Y."/>
            <person name="Chen X.L."/>
            <person name="Chen B."/>
            <person name="Zhang Y.Z."/>
        </authorList>
    </citation>
    <scope>NUCLEOTIDE SEQUENCE [LARGE SCALE GENOMIC DNA]</scope>
    <source>
        <strain evidence="1 2">R06B22</strain>
    </source>
</reference>
<comment type="caution">
    <text evidence="1">The sequence shown here is derived from an EMBL/GenBank/DDBJ whole genome shotgun (WGS) entry which is preliminary data.</text>
</comment>
<keyword evidence="2" id="KW-1185">Reference proteome</keyword>